<keyword evidence="1" id="KW-0812">Transmembrane</keyword>
<protein>
    <submittedName>
        <fullName evidence="2">Uncharacterized protein</fullName>
    </submittedName>
</protein>
<reference evidence="2 3" key="1">
    <citation type="submission" date="2018-06" db="EMBL/GenBank/DDBJ databases">
        <title>The Genome of Cuscuta australis (Dodder) Provides Insight into the Evolution of Plant Parasitism.</title>
        <authorList>
            <person name="Liu H."/>
        </authorList>
    </citation>
    <scope>NUCLEOTIDE SEQUENCE [LARGE SCALE GENOMIC DNA]</scope>
    <source>
        <strain evidence="3">cv. Yunnan</strain>
        <tissue evidence="2">Vines</tissue>
    </source>
</reference>
<feature type="transmembrane region" description="Helical" evidence="1">
    <location>
        <begin position="288"/>
        <end position="305"/>
    </location>
</feature>
<proteinExistence type="predicted"/>
<organism evidence="2 3">
    <name type="scientific">Cuscuta australis</name>
    <dbReference type="NCBI Taxonomy" id="267555"/>
    <lineage>
        <taxon>Eukaryota</taxon>
        <taxon>Viridiplantae</taxon>
        <taxon>Streptophyta</taxon>
        <taxon>Embryophyta</taxon>
        <taxon>Tracheophyta</taxon>
        <taxon>Spermatophyta</taxon>
        <taxon>Magnoliopsida</taxon>
        <taxon>eudicotyledons</taxon>
        <taxon>Gunneridae</taxon>
        <taxon>Pentapetalae</taxon>
        <taxon>asterids</taxon>
        <taxon>lamiids</taxon>
        <taxon>Solanales</taxon>
        <taxon>Convolvulaceae</taxon>
        <taxon>Cuscuteae</taxon>
        <taxon>Cuscuta</taxon>
        <taxon>Cuscuta subgen. Grammica</taxon>
        <taxon>Cuscuta sect. Cleistogrammica</taxon>
    </lineage>
</organism>
<dbReference type="EMBL" id="NQVE01000183">
    <property type="protein sequence ID" value="RAL41951.1"/>
    <property type="molecule type" value="Genomic_DNA"/>
</dbReference>
<dbReference type="AlphaFoldDB" id="A0A328DCD0"/>
<dbReference type="InterPro" id="IPR018790">
    <property type="entry name" value="DUF2358"/>
</dbReference>
<dbReference type="PANTHER" id="PTHR36334:SF1">
    <property type="entry name" value="PROTEIN, PUTATIVE (DUF2358)-RELATED"/>
    <property type="match status" value="1"/>
</dbReference>
<dbReference type="Proteomes" id="UP000249390">
    <property type="component" value="Unassembled WGS sequence"/>
</dbReference>
<name>A0A328DCD0_9ASTE</name>
<sequence length="309" mass="34684">MNLPPSLSAQTLQIPCFFFHSHGCSNSHSKLFSSIPATPAAAHRPPRSRSSIRDDLERSNYKCATAYDEGESERSETDKLVDGMDFGELCNEFECFSSPSVEATARLLVRDILELRDDSRSFATYAISVQYKDPVRNITGREKYKRPLWVKDAMENPTSNVQEMVMLSTSVLNIKWTVKGKPKPALAATIGGDLTIKVDSKFTLNQISGQVIGYEELWDLSASSIIAQTCFLMSRRLSASIEAGKDTFDFVKDFTRRFTTENESMEVDPESSGDPTKFFLWDDQGGDLYQIALFLALVYFVVQVLRTTL</sequence>
<keyword evidence="3" id="KW-1185">Reference proteome</keyword>
<keyword evidence="1" id="KW-1133">Transmembrane helix</keyword>
<accession>A0A328DCD0</accession>
<gene>
    <name evidence="2" type="ORF">DM860_009133</name>
</gene>
<comment type="caution">
    <text evidence="2">The sequence shown here is derived from an EMBL/GenBank/DDBJ whole genome shotgun (WGS) entry which is preliminary data.</text>
</comment>
<dbReference type="GO" id="GO:0009507">
    <property type="term" value="C:chloroplast"/>
    <property type="evidence" value="ECO:0007669"/>
    <property type="project" value="TreeGrafter"/>
</dbReference>
<keyword evidence="1" id="KW-0472">Membrane</keyword>
<evidence type="ECO:0000313" key="2">
    <source>
        <dbReference type="EMBL" id="RAL41951.1"/>
    </source>
</evidence>
<evidence type="ECO:0000313" key="3">
    <source>
        <dbReference type="Proteomes" id="UP000249390"/>
    </source>
</evidence>
<dbReference type="Pfam" id="PF10184">
    <property type="entry name" value="DUF2358"/>
    <property type="match status" value="1"/>
</dbReference>
<evidence type="ECO:0000256" key="1">
    <source>
        <dbReference type="SAM" id="Phobius"/>
    </source>
</evidence>
<dbReference type="PANTHER" id="PTHR36334">
    <property type="entry name" value="PROTEIN, PUTATIVE (DUF2358)-RELATED"/>
    <property type="match status" value="1"/>
</dbReference>